<evidence type="ECO:0000313" key="1">
    <source>
        <dbReference type="EMBL" id="CAH2233549.1"/>
    </source>
</evidence>
<organism evidence="1 2">
    <name type="scientific">Pararge aegeria aegeria</name>
    <dbReference type="NCBI Taxonomy" id="348720"/>
    <lineage>
        <taxon>Eukaryota</taxon>
        <taxon>Metazoa</taxon>
        <taxon>Ecdysozoa</taxon>
        <taxon>Arthropoda</taxon>
        <taxon>Hexapoda</taxon>
        <taxon>Insecta</taxon>
        <taxon>Pterygota</taxon>
        <taxon>Neoptera</taxon>
        <taxon>Endopterygota</taxon>
        <taxon>Lepidoptera</taxon>
        <taxon>Glossata</taxon>
        <taxon>Ditrysia</taxon>
        <taxon>Papilionoidea</taxon>
        <taxon>Nymphalidae</taxon>
        <taxon>Satyrinae</taxon>
        <taxon>Satyrini</taxon>
        <taxon>Parargina</taxon>
        <taxon>Pararge</taxon>
    </lineage>
</organism>
<keyword evidence="2" id="KW-1185">Reference proteome</keyword>
<sequence>MELLVLRCHSFETLCKRYLITNGQNKLNLLSRNEGKIKAYDSCLDVRAWSHDIEVRDRYIREWIKSDMPICVIPVHTVSGCLKAMTRRSRGRSTPRCHPNCKSKVVLESICNSCHAMKECLKGDENFEKYFAAEEFETSHWPCEKCLDALKSLKMFWKIITERIFKISIPKNDDVESTSNKSVQSVAKAWQKELIKQALVVKQLTPIISKQINEKPTYTWKSYTNYFKKIITLNNSRYMIDDDDNSTVGSEILNEKHCICEDKATVTNPIRDIRNNGRSKLLVKKISRCTSFRGRTVDFGGDACHIDAEEINMCKYNLVYLQKQYNMQSDELGQLKTENTSLKVQLQNMARKYAPLYSTMITSDNKASVIPKPYESYCEAETTLKNIDSEMIITLKNCENENFKHVSMLQVLHKTNGSRDINENLVDLNCCWKNKQDPIKILTKVHNTFGAIVRRELTIANQRQCDPKEVQIDASYHQVHASRSVPSCSSVSSKSLSDVFVSKKLQH</sequence>
<dbReference type="Proteomes" id="UP000838756">
    <property type="component" value="Unassembled WGS sequence"/>
</dbReference>
<dbReference type="AlphaFoldDB" id="A0A8S4RCT1"/>
<dbReference type="OrthoDB" id="7415728at2759"/>
<proteinExistence type="predicted"/>
<name>A0A8S4RCT1_9NEOP</name>
<gene>
    <name evidence="1" type="primary">jg13183</name>
    <name evidence="1" type="ORF">PAEG_LOCUS11501</name>
</gene>
<evidence type="ECO:0000313" key="2">
    <source>
        <dbReference type="Proteomes" id="UP000838756"/>
    </source>
</evidence>
<comment type="caution">
    <text evidence="1">The sequence shown here is derived from an EMBL/GenBank/DDBJ whole genome shotgun (WGS) entry which is preliminary data.</text>
</comment>
<dbReference type="EMBL" id="CAKXAJ010024979">
    <property type="protein sequence ID" value="CAH2233549.1"/>
    <property type="molecule type" value="Genomic_DNA"/>
</dbReference>
<reference evidence="1" key="1">
    <citation type="submission" date="2022-03" db="EMBL/GenBank/DDBJ databases">
        <authorList>
            <person name="Lindestad O."/>
        </authorList>
    </citation>
    <scope>NUCLEOTIDE SEQUENCE</scope>
</reference>
<accession>A0A8S4RCT1</accession>
<protein>
    <submittedName>
        <fullName evidence="1">Jg13183 protein</fullName>
    </submittedName>
</protein>